<feature type="compositionally biased region" description="Polar residues" evidence="1">
    <location>
        <begin position="75"/>
        <end position="84"/>
    </location>
</feature>
<keyword evidence="3" id="KW-1185">Reference proteome</keyword>
<feature type="compositionally biased region" description="Polar residues" evidence="1">
    <location>
        <begin position="104"/>
        <end position="114"/>
    </location>
</feature>
<feature type="region of interest" description="Disordered" evidence="1">
    <location>
        <begin position="55"/>
        <end position="84"/>
    </location>
</feature>
<feature type="compositionally biased region" description="Polar residues" evidence="1">
    <location>
        <begin position="122"/>
        <end position="132"/>
    </location>
</feature>
<protein>
    <submittedName>
        <fullName evidence="2">Uncharacterized protein</fullName>
    </submittedName>
</protein>
<gene>
    <name evidence="2" type="ORF">ILP92_13015</name>
</gene>
<dbReference type="RefSeq" id="WP_198916846.1">
    <property type="nucleotide sequence ID" value="NZ_JAEKPD010000013.1"/>
</dbReference>
<reference evidence="2" key="1">
    <citation type="submission" date="2020-12" db="EMBL/GenBank/DDBJ databases">
        <title>Bacterial taxonomy.</title>
        <authorList>
            <person name="Pan X."/>
        </authorList>
    </citation>
    <scope>NUCLEOTIDE SEQUENCE</scope>
    <source>
        <strain evidence="2">KCTC 52957</strain>
    </source>
</reference>
<evidence type="ECO:0000313" key="2">
    <source>
        <dbReference type="EMBL" id="MBJ3763671.1"/>
    </source>
</evidence>
<dbReference type="AlphaFoldDB" id="A0A934IDJ6"/>
<evidence type="ECO:0000313" key="3">
    <source>
        <dbReference type="Proteomes" id="UP000642488"/>
    </source>
</evidence>
<dbReference type="Proteomes" id="UP000642488">
    <property type="component" value="Unassembled WGS sequence"/>
</dbReference>
<dbReference type="EMBL" id="JAEKPD010000013">
    <property type="protein sequence ID" value="MBJ3763671.1"/>
    <property type="molecule type" value="Genomic_DNA"/>
</dbReference>
<feature type="region of interest" description="Disordered" evidence="1">
    <location>
        <begin position="96"/>
        <end position="132"/>
    </location>
</feature>
<proteinExistence type="predicted"/>
<accession>A0A934IDJ6</accession>
<name>A0A934IDJ6_9RHOB</name>
<comment type="caution">
    <text evidence="2">The sequence shown here is derived from an EMBL/GenBank/DDBJ whole genome shotgun (WGS) entry which is preliminary data.</text>
</comment>
<evidence type="ECO:0000256" key="1">
    <source>
        <dbReference type="SAM" id="MobiDB-lite"/>
    </source>
</evidence>
<organism evidence="2 3">
    <name type="scientific">Palleronia pontilimi</name>
    <dbReference type="NCBI Taxonomy" id="1964209"/>
    <lineage>
        <taxon>Bacteria</taxon>
        <taxon>Pseudomonadati</taxon>
        <taxon>Pseudomonadota</taxon>
        <taxon>Alphaproteobacteria</taxon>
        <taxon>Rhodobacterales</taxon>
        <taxon>Roseobacteraceae</taxon>
        <taxon>Palleronia</taxon>
    </lineage>
</organism>
<sequence>MSFNMNAFATGLIVGRTQQLNQAAAMRLGILNAAVARDNSTAAIVLPLALAPRLKAMSPPPRPADNGPGDVVVTQAPTGSQPDAQMSDVIERMDRLDQGLQDVAATQETLNQRMASLEQDQKSASDSARTKK</sequence>